<evidence type="ECO:0000256" key="3">
    <source>
        <dbReference type="ARBA" id="ARBA00022490"/>
    </source>
</evidence>
<dbReference type="CDD" id="cd01883">
    <property type="entry name" value="EF1_alpha"/>
    <property type="match status" value="1"/>
</dbReference>
<gene>
    <name evidence="12" type="ORF">V9T40_001989</name>
</gene>
<evidence type="ECO:0000256" key="2">
    <source>
        <dbReference type="ARBA" id="ARBA00007249"/>
    </source>
</evidence>
<dbReference type="CDD" id="cd16267">
    <property type="entry name" value="HBS1-like_II"/>
    <property type="match status" value="1"/>
</dbReference>
<comment type="similarity">
    <text evidence="2">Belongs to the TRAFAC class translation factor GTPase superfamily. Classic translation factor GTPase family. EF-Tu/EF-1A subfamily.</text>
</comment>
<name>A0AAN9TWH1_9HEMI</name>
<evidence type="ECO:0000313" key="12">
    <source>
        <dbReference type="EMBL" id="KAK7590376.1"/>
    </source>
</evidence>
<feature type="domain" description="Tr-type G" evidence="11">
    <location>
        <begin position="220"/>
        <end position="445"/>
    </location>
</feature>
<proteinExistence type="inferred from homology"/>
<dbReference type="AlphaFoldDB" id="A0AAN9TWH1"/>
<evidence type="ECO:0000256" key="10">
    <source>
        <dbReference type="SAM" id="MobiDB-lite"/>
    </source>
</evidence>
<dbReference type="FunFam" id="2.40.30.10:FF:000020">
    <property type="entry name" value="Translation elongation factor EF-1"/>
    <property type="match status" value="1"/>
</dbReference>
<keyword evidence="8" id="KW-0342">GTP-binding</keyword>
<dbReference type="Pfam" id="PF00009">
    <property type="entry name" value="GTP_EFTU"/>
    <property type="match status" value="1"/>
</dbReference>
<accession>A0AAN9TWH1</accession>
<dbReference type="GO" id="GO:0006412">
    <property type="term" value="P:translation"/>
    <property type="evidence" value="ECO:0007669"/>
    <property type="project" value="UniProtKB-KW"/>
</dbReference>
<dbReference type="InterPro" id="IPR000795">
    <property type="entry name" value="T_Tr_GTP-bd_dom"/>
</dbReference>
<dbReference type="PROSITE" id="PS51722">
    <property type="entry name" value="G_TR_2"/>
    <property type="match status" value="1"/>
</dbReference>
<protein>
    <recommendedName>
        <fullName evidence="11">Tr-type G domain-containing protein</fullName>
    </recommendedName>
</protein>
<evidence type="ECO:0000256" key="6">
    <source>
        <dbReference type="ARBA" id="ARBA00022801"/>
    </source>
</evidence>
<evidence type="ECO:0000256" key="5">
    <source>
        <dbReference type="ARBA" id="ARBA00022741"/>
    </source>
</evidence>
<dbReference type="InterPro" id="IPR009001">
    <property type="entry name" value="Transl_elong_EF1A/Init_IF2_C"/>
</dbReference>
<dbReference type="SUPFAM" id="SSF52540">
    <property type="entry name" value="P-loop containing nucleoside triphosphate hydrolases"/>
    <property type="match status" value="1"/>
</dbReference>
<feature type="compositionally biased region" description="Polar residues" evidence="10">
    <location>
        <begin position="143"/>
        <end position="159"/>
    </location>
</feature>
<dbReference type="PANTHER" id="PTHR23115">
    <property type="entry name" value="TRANSLATION FACTOR"/>
    <property type="match status" value="1"/>
</dbReference>
<dbReference type="InterPro" id="IPR009000">
    <property type="entry name" value="Transl_B-barrel_sf"/>
</dbReference>
<dbReference type="CDD" id="cd04093">
    <property type="entry name" value="HBS1_C_III"/>
    <property type="match status" value="1"/>
</dbReference>
<comment type="catalytic activity">
    <reaction evidence="9">
        <text>GTP + H2O = GDP + phosphate + H(+)</text>
        <dbReference type="Rhea" id="RHEA:19669"/>
        <dbReference type="ChEBI" id="CHEBI:15377"/>
        <dbReference type="ChEBI" id="CHEBI:15378"/>
        <dbReference type="ChEBI" id="CHEBI:37565"/>
        <dbReference type="ChEBI" id="CHEBI:43474"/>
        <dbReference type="ChEBI" id="CHEBI:58189"/>
    </reaction>
    <physiologicalReaction direction="left-to-right" evidence="9">
        <dbReference type="Rhea" id="RHEA:19670"/>
    </physiologicalReaction>
</comment>
<dbReference type="GO" id="GO:0003924">
    <property type="term" value="F:GTPase activity"/>
    <property type="evidence" value="ECO:0007669"/>
    <property type="project" value="InterPro"/>
</dbReference>
<dbReference type="PRINTS" id="PR00315">
    <property type="entry name" value="ELONGATNFCT"/>
</dbReference>
<keyword evidence="13" id="KW-1185">Reference proteome</keyword>
<feature type="compositionally biased region" description="Polar residues" evidence="10">
    <location>
        <begin position="169"/>
        <end position="186"/>
    </location>
</feature>
<keyword evidence="3" id="KW-0963">Cytoplasm</keyword>
<evidence type="ECO:0000313" key="13">
    <source>
        <dbReference type="Proteomes" id="UP001367676"/>
    </source>
</evidence>
<feature type="region of interest" description="Disordered" evidence="10">
    <location>
        <begin position="53"/>
        <end position="76"/>
    </location>
</feature>
<reference evidence="12 13" key="1">
    <citation type="submission" date="2024-03" db="EMBL/GenBank/DDBJ databases">
        <title>Adaptation during the transition from Ophiocordyceps entomopathogen to insect associate is accompanied by gene loss and intensified selection.</title>
        <authorList>
            <person name="Ward C.M."/>
            <person name="Onetto C.A."/>
            <person name="Borneman A.R."/>
        </authorList>
    </citation>
    <scope>NUCLEOTIDE SEQUENCE [LARGE SCALE GENOMIC DNA]</scope>
    <source>
        <strain evidence="12">AWRI1</strain>
        <tissue evidence="12">Single Adult Female</tissue>
    </source>
</reference>
<feature type="region of interest" description="Disordered" evidence="10">
    <location>
        <begin position="99"/>
        <end position="219"/>
    </location>
</feature>
<dbReference type="Gene3D" id="2.40.30.10">
    <property type="entry name" value="Translation factors"/>
    <property type="match status" value="2"/>
</dbReference>
<feature type="compositionally biased region" description="Polar residues" evidence="10">
    <location>
        <begin position="53"/>
        <end position="69"/>
    </location>
</feature>
<dbReference type="SUPFAM" id="SSF50465">
    <property type="entry name" value="EF-Tu/eEF-1alpha/eIF2-gamma C-terminal domain"/>
    <property type="match status" value="1"/>
</dbReference>
<evidence type="ECO:0000256" key="7">
    <source>
        <dbReference type="ARBA" id="ARBA00022917"/>
    </source>
</evidence>
<evidence type="ECO:0000256" key="1">
    <source>
        <dbReference type="ARBA" id="ARBA00004496"/>
    </source>
</evidence>
<dbReference type="EMBL" id="JBBCAQ010000022">
    <property type="protein sequence ID" value="KAK7590376.1"/>
    <property type="molecule type" value="Genomic_DNA"/>
</dbReference>
<keyword evidence="6" id="KW-0378">Hydrolase</keyword>
<dbReference type="FunFam" id="3.40.50.300:FF:000204">
    <property type="entry name" value="Translation elongation factor Tu"/>
    <property type="match status" value="1"/>
</dbReference>
<comment type="subcellular location">
    <subcellularLocation>
        <location evidence="1">Cytoplasm</location>
    </subcellularLocation>
</comment>
<dbReference type="GO" id="GO:0005525">
    <property type="term" value="F:GTP binding"/>
    <property type="evidence" value="ECO:0007669"/>
    <property type="project" value="UniProtKB-KW"/>
</dbReference>
<dbReference type="Gene3D" id="3.40.50.300">
    <property type="entry name" value="P-loop containing nucleotide triphosphate hydrolases"/>
    <property type="match status" value="1"/>
</dbReference>
<evidence type="ECO:0000256" key="4">
    <source>
        <dbReference type="ARBA" id="ARBA00022553"/>
    </source>
</evidence>
<dbReference type="FunFam" id="2.40.30.10:FF:000070">
    <property type="entry name" value="Translation elongation factor EF-1 subunit"/>
    <property type="match status" value="1"/>
</dbReference>
<dbReference type="InterPro" id="IPR027417">
    <property type="entry name" value="P-loop_NTPase"/>
</dbReference>
<comment type="caution">
    <text evidence="12">The sequence shown here is derived from an EMBL/GenBank/DDBJ whole genome shotgun (WGS) entry which is preliminary data.</text>
</comment>
<dbReference type="Proteomes" id="UP001367676">
    <property type="component" value="Unassembled WGS sequence"/>
</dbReference>
<dbReference type="GO" id="GO:0005737">
    <property type="term" value="C:cytoplasm"/>
    <property type="evidence" value="ECO:0007669"/>
    <property type="project" value="UniProtKB-SubCell"/>
</dbReference>
<evidence type="ECO:0000259" key="11">
    <source>
        <dbReference type="PROSITE" id="PS51722"/>
    </source>
</evidence>
<keyword evidence="7" id="KW-0648">Protein biosynthesis</keyword>
<dbReference type="SUPFAM" id="SSF50447">
    <property type="entry name" value="Translation proteins"/>
    <property type="match status" value="1"/>
</dbReference>
<feature type="compositionally biased region" description="Basic and acidic residues" evidence="10">
    <location>
        <begin position="187"/>
        <end position="205"/>
    </location>
</feature>
<dbReference type="InterPro" id="IPR054696">
    <property type="entry name" value="GTP-eEF1A_C"/>
</dbReference>
<dbReference type="Pfam" id="PF22594">
    <property type="entry name" value="GTP-eEF1A_C"/>
    <property type="match status" value="1"/>
</dbReference>
<evidence type="ECO:0000256" key="8">
    <source>
        <dbReference type="ARBA" id="ARBA00023134"/>
    </source>
</evidence>
<sequence length="643" mass="71018">MSRHRHVRQRLYSEDYDDDYDVFGQSVEDDINYSPEDESFIYDRSRNQANLSSRMDNVGLNDTPTSDDGASNLGVDQGNKINQTVPVVQVVRPSNNVTQGFVIHPEKSETDGKPSQSGLNLSVLDSPKRKNVKQKTDSKRNSRNSSPSLKRTASPSVKRTQLDIAEKACSSNRSSPTPQHNISISGKKSEPSVKQQEPKLKETSTEKTAPPIESSTESGKDNLNLIVVGHVDAGKSTLMGHLLFKLGCVSKKVIQKYEHETEKIGKQSFVYAWVLDEVEEERGRGITMDIGKSKFETSSKSITLLDAPGHKDFIPNMISGATQADAALLVIDATAGEFETGFESGGQTREHTLLIRSLGVNQLIVVINKMDNVSWSQQRFDEISQKLGAFLHQVGFKDADVCYVPCSGLMGINLIEKPKDPSTAWYKGPTLIDSIDKFNLPERPINKPLRMCVHDIYKNIGTYSVSGRIETGYMNVGNKVSIQPKGEVAVIKSLTVDDVSRSTAFAGTYVSVVLTNVDVESMCVGHVLCDLQHPIPVSNRFEAKIVLFDLIYPITKGYPITLHLLSLVDPVVITKLNAQLHKVTGEVMKKNPRCLMKNTAAIVTVETSRPICMELYKDVREFGRFMLRDSGVTVAAGLIVNIL</sequence>
<keyword evidence="5" id="KW-0547">Nucleotide-binding</keyword>
<dbReference type="InterPro" id="IPR050100">
    <property type="entry name" value="TRAFAC_GTPase_members"/>
</dbReference>
<keyword evidence="4" id="KW-0597">Phosphoprotein</keyword>
<evidence type="ECO:0000256" key="9">
    <source>
        <dbReference type="ARBA" id="ARBA00049117"/>
    </source>
</evidence>
<organism evidence="12 13">
    <name type="scientific">Parthenolecanium corni</name>
    <dbReference type="NCBI Taxonomy" id="536013"/>
    <lineage>
        <taxon>Eukaryota</taxon>
        <taxon>Metazoa</taxon>
        <taxon>Ecdysozoa</taxon>
        <taxon>Arthropoda</taxon>
        <taxon>Hexapoda</taxon>
        <taxon>Insecta</taxon>
        <taxon>Pterygota</taxon>
        <taxon>Neoptera</taxon>
        <taxon>Paraneoptera</taxon>
        <taxon>Hemiptera</taxon>
        <taxon>Sternorrhyncha</taxon>
        <taxon>Coccoidea</taxon>
        <taxon>Coccidae</taxon>
        <taxon>Parthenolecanium</taxon>
    </lineage>
</organism>